<evidence type="ECO:0000256" key="3">
    <source>
        <dbReference type="ARBA" id="ARBA00022679"/>
    </source>
</evidence>
<dbReference type="GO" id="GO:0071424">
    <property type="term" value="F:rRNA (cytosine-N4-)-methyltransferase activity"/>
    <property type="evidence" value="ECO:0007669"/>
    <property type="project" value="TreeGrafter"/>
</dbReference>
<evidence type="ECO:0000313" key="5">
    <source>
        <dbReference type="EMBL" id="KAK1289317.1"/>
    </source>
</evidence>
<organism evidence="5 6">
    <name type="scientific">Acorus calamus</name>
    <name type="common">Sweet flag</name>
    <dbReference type="NCBI Taxonomy" id="4465"/>
    <lineage>
        <taxon>Eukaryota</taxon>
        <taxon>Viridiplantae</taxon>
        <taxon>Streptophyta</taxon>
        <taxon>Embryophyta</taxon>
        <taxon>Tracheophyta</taxon>
        <taxon>Spermatophyta</taxon>
        <taxon>Magnoliopsida</taxon>
        <taxon>Liliopsida</taxon>
        <taxon>Acoraceae</taxon>
        <taxon>Acorus</taxon>
    </lineage>
</organism>
<dbReference type="FunFam" id="1.10.150.170:FF:000004">
    <property type="entry name" value="Ribosomal RNA small subunit methyltransferase H"/>
    <property type="match status" value="1"/>
</dbReference>
<keyword evidence="4" id="KW-0949">S-adenosyl-L-methionine</keyword>
<sequence>MMNHTRIPAAFYHRLPVAAAKSGFVCIRRSSSRRNASKNSYSRSVVALESHLKRRTRSTTDFDHDLMRRHNHDDVVVVGHVPVLLGEVLSVFRSPTLLLRSFVDCTLGAAGHSAAIIEGHPEMRVHIGMDVDPTALEKGRSILNDGPLRTVTAPKSYTFLRNFKHIMPVLGEVDENLLVSGVDGILMDLGMSSMQVNNPERGFSVLYDGPLDMRMDPKATLRAEDILNSWPETELGRILREYGEESNWRHLQNKIVKARLGGGLHSTGELVSLVRKTSSAKSGGRQGWIKTATRVFQALRIAVNDELKTLEDSLYACFNCLSSGGRLAVISFHSLEDRIVKKTFLDIIEKGDGNENADRGSFKSSREVDNEEVKAWSKQRVIGKYGTILTKRPITPTVEEENMNRRSRSAKLRLLKGLVSRFACASDMKAVTLVRPNDELEYLYTCLLSLERQPLYYSKNQRMEQSPWLIWSRLIQAQTESQRNVVSVGEGWLVGLLRKGHMRII</sequence>
<evidence type="ECO:0000256" key="1">
    <source>
        <dbReference type="ARBA" id="ARBA00010396"/>
    </source>
</evidence>
<evidence type="ECO:0008006" key="7">
    <source>
        <dbReference type="Google" id="ProtNLM"/>
    </source>
</evidence>
<dbReference type="NCBIfam" id="TIGR00006">
    <property type="entry name" value="16S rRNA (cytosine(1402)-N(4))-methyltransferase RsmH"/>
    <property type="match status" value="1"/>
</dbReference>
<dbReference type="Gene3D" id="1.10.150.170">
    <property type="entry name" value="Putative methyltransferase TM0872, insert domain"/>
    <property type="match status" value="1"/>
</dbReference>
<dbReference type="SUPFAM" id="SSF81799">
    <property type="entry name" value="Putative methyltransferase TM0872, insert domain"/>
    <property type="match status" value="1"/>
</dbReference>
<keyword evidence="3" id="KW-0808">Transferase</keyword>
<dbReference type="PANTHER" id="PTHR11265">
    <property type="entry name" value="S-ADENOSYL-METHYLTRANSFERASE MRAW"/>
    <property type="match status" value="1"/>
</dbReference>
<dbReference type="GO" id="GO:0070475">
    <property type="term" value="P:rRNA base methylation"/>
    <property type="evidence" value="ECO:0007669"/>
    <property type="project" value="TreeGrafter"/>
</dbReference>
<dbReference type="InterPro" id="IPR023397">
    <property type="entry name" value="SAM-dep_MeTrfase_MraW_recog"/>
</dbReference>
<dbReference type="HAMAP" id="MF_01007">
    <property type="entry name" value="16SrRNA_methyltr_H"/>
    <property type="match status" value="1"/>
</dbReference>
<evidence type="ECO:0000256" key="2">
    <source>
        <dbReference type="ARBA" id="ARBA00022603"/>
    </source>
</evidence>
<reference evidence="5" key="2">
    <citation type="submission" date="2023-06" db="EMBL/GenBank/DDBJ databases">
        <authorList>
            <person name="Ma L."/>
            <person name="Liu K.-W."/>
            <person name="Li Z."/>
            <person name="Hsiao Y.-Y."/>
            <person name="Qi Y."/>
            <person name="Fu T."/>
            <person name="Tang G."/>
            <person name="Zhang D."/>
            <person name="Sun W.-H."/>
            <person name="Liu D.-K."/>
            <person name="Li Y."/>
            <person name="Chen G.-Z."/>
            <person name="Liu X.-D."/>
            <person name="Liao X.-Y."/>
            <person name="Jiang Y.-T."/>
            <person name="Yu X."/>
            <person name="Hao Y."/>
            <person name="Huang J."/>
            <person name="Zhao X.-W."/>
            <person name="Ke S."/>
            <person name="Chen Y.-Y."/>
            <person name="Wu W.-L."/>
            <person name="Hsu J.-L."/>
            <person name="Lin Y.-F."/>
            <person name="Huang M.-D."/>
            <person name="Li C.-Y."/>
            <person name="Huang L."/>
            <person name="Wang Z.-W."/>
            <person name="Zhao X."/>
            <person name="Zhong W.-Y."/>
            <person name="Peng D.-H."/>
            <person name="Ahmad S."/>
            <person name="Lan S."/>
            <person name="Zhang J.-S."/>
            <person name="Tsai W.-C."/>
            <person name="Van De Peer Y."/>
            <person name="Liu Z.-J."/>
        </authorList>
    </citation>
    <scope>NUCLEOTIDE SEQUENCE</scope>
    <source>
        <strain evidence="5">CP</strain>
        <tissue evidence="5">Leaves</tissue>
    </source>
</reference>
<reference evidence="5" key="1">
    <citation type="journal article" date="2023" name="Nat. Commun.">
        <title>Diploid and tetraploid genomes of Acorus and the evolution of monocots.</title>
        <authorList>
            <person name="Ma L."/>
            <person name="Liu K.W."/>
            <person name="Li Z."/>
            <person name="Hsiao Y.Y."/>
            <person name="Qi Y."/>
            <person name="Fu T."/>
            <person name="Tang G.D."/>
            <person name="Zhang D."/>
            <person name="Sun W.H."/>
            <person name="Liu D.K."/>
            <person name="Li Y."/>
            <person name="Chen G.Z."/>
            <person name="Liu X.D."/>
            <person name="Liao X.Y."/>
            <person name="Jiang Y.T."/>
            <person name="Yu X."/>
            <person name="Hao Y."/>
            <person name="Huang J."/>
            <person name="Zhao X.W."/>
            <person name="Ke S."/>
            <person name="Chen Y.Y."/>
            <person name="Wu W.L."/>
            <person name="Hsu J.L."/>
            <person name="Lin Y.F."/>
            <person name="Huang M.D."/>
            <person name="Li C.Y."/>
            <person name="Huang L."/>
            <person name="Wang Z.W."/>
            <person name="Zhao X."/>
            <person name="Zhong W.Y."/>
            <person name="Peng D.H."/>
            <person name="Ahmad S."/>
            <person name="Lan S."/>
            <person name="Zhang J.S."/>
            <person name="Tsai W.C."/>
            <person name="Van de Peer Y."/>
            <person name="Liu Z.J."/>
        </authorList>
    </citation>
    <scope>NUCLEOTIDE SEQUENCE</scope>
    <source>
        <strain evidence="5">CP</strain>
    </source>
</reference>
<evidence type="ECO:0000256" key="4">
    <source>
        <dbReference type="ARBA" id="ARBA00022691"/>
    </source>
</evidence>
<dbReference type="PANTHER" id="PTHR11265:SF0">
    <property type="entry name" value="12S RRNA N4-METHYLCYTIDINE METHYLTRANSFERASE"/>
    <property type="match status" value="1"/>
</dbReference>
<comment type="caution">
    <text evidence="5">The sequence shown here is derived from an EMBL/GenBank/DDBJ whole genome shotgun (WGS) entry which is preliminary data.</text>
</comment>
<proteinExistence type="inferred from homology"/>
<dbReference type="Gene3D" id="3.40.50.150">
    <property type="entry name" value="Vaccinia Virus protein VP39"/>
    <property type="match status" value="1"/>
</dbReference>
<dbReference type="SUPFAM" id="SSF53335">
    <property type="entry name" value="S-adenosyl-L-methionine-dependent methyltransferases"/>
    <property type="match status" value="1"/>
</dbReference>
<dbReference type="InterPro" id="IPR029063">
    <property type="entry name" value="SAM-dependent_MTases_sf"/>
</dbReference>
<gene>
    <name evidence="5" type="ORF">QJS10_CPB18g00006</name>
</gene>
<dbReference type="InterPro" id="IPR002903">
    <property type="entry name" value="RsmH"/>
</dbReference>
<protein>
    <recommendedName>
        <fullName evidence="7">MraW methylase family protein</fullName>
    </recommendedName>
</protein>
<comment type="similarity">
    <text evidence="1">Belongs to the methyltransferase superfamily. RsmH family.</text>
</comment>
<name>A0AAV9CKI4_ACOCL</name>
<keyword evidence="6" id="KW-1185">Reference proteome</keyword>
<keyword evidence="2" id="KW-0489">Methyltransferase</keyword>
<dbReference type="Proteomes" id="UP001180020">
    <property type="component" value="Unassembled WGS sequence"/>
</dbReference>
<dbReference type="Pfam" id="PF01795">
    <property type="entry name" value="Methyltransf_5"/>
    <property type="match status" value="1"/>
</dbReference>
<accession>A0AAV9CKI4</accession>
<dbReference type="EMBL" id="JAUJYO010000018">
    <property type="protein sequence ID" value="KAK1289317.1"/>
    <property type="molecule type" value="Genomic_DNA"/>
</dbReference>
<evidence type="ECO:0000313" key="6">
    <source>
        <dbReference type="Proteomes" id="UP001180020"/>
    </source>
</evidence>
<dbReference type="AlphaFoldDB" id="A0AAV9CKI4"/>